<reference evidence="4" key="1">
    <citation type="submission" date="2016-11" db="EMBL/GenBank/DDBJ databases">
        <authorList>
            <person name="Varghese N."/>
            <person name="Submissions S."/>
        </authorList>
    </citation>
    <scope>NUCLEOTIDE SEQUENCE [LARGE SCALE GENOMIC DNA]</scope>
    <source>
        <strain evidence="4">DSM 100564</strain>
    </source>
</reference>
<dbReference type="STRING" id="1470563.SAMN05444000_102143"/>
<dbReference type="InterPro" id="IPR011083">
    <property type="entry name" value="Phage_tail_collar_dom"/>
</dbReference>
<protein>
    <submittedName>
        <fullName evidence="3">Phage Tail Collar Domain</fullName>
    </submittedName>
</protein>
<dbReference type="EMBL" id="FQZQ01000002">
    <property type="protein sequence ID" value="SHI64223.1"/>
    <property type="molecule type" value="Genomic_DNA"/>
</dbReference>
<sequence length="136" mass="14314">MLKRVFGAVLCAASLQVSAAPVKAGMDPYLGEVMMFAGTFCPRGYLSADGQILSINQYQALFSLLGATYGGDGRTTFALPDLRGRVPVGVGDAEAVTIHEGTTGGAVENLFQRGDSPAFIGMRYCIAIEGLYPSRN</sequence>
<feature type="signal peptide" evidence="1">
    <location>
        <begin position="1"/>
        <end position="19"/>
    </location>
</feature>
<feature type="domain" description="Phage tail collar" evidence="2">
    <location>
        <begin position="31"/>
        <end position="87"/>
    </location>
</feature>
<dbReference type="RefSeq" id="WP_073248956.1">
    <property type="nucleotide sequence ID" value="NZ_FQZQ01000002.1"/>
</dbReference>
<dbReference type="InterPro" id="IPR037053">
    <property type="entry name" value="Phage_tail_collar_dom_sf"/>
</dbReference>
<keyword evidence="4" id="KW-1185">Reference proteome</keyword>
<evidence type="ECO:0000313" key="3">
    <source>
        <dbReference type="EMBL" id="SHI64223.1"/>
    </source>
</evidence>
<name>A0A1M6CTK4_9RHOB</name>
<gene>
    <name evidence="3" type="ORF">SAMN05444000_102143</name>
</gene>
<organism evidence="3 4">
    <name type="scientific">Shimia gijangensis</name>
    <dbReference type="NCBI Taxonomy" id="1470563"/>
    <lineage>
        <taxon>Bacteria</taxon>
        <taxon>Pseudomonadati</taxon>
        <taxon>Pseudomonadota</taxon>
        <taxon>Alphaproteobacteria</taxon>
        <taxon>Rhodobacterales</taxon>
        <taxon>Roseobacteraceae</taxon>
    </lineage>
</organism>
<dbReference type="AlphaFoldDB" id="A0A1M6CTK4"/>
<dbReference type="Proteomes" id="UP000183982">
    <property type="component" value="Unassembled WGS sequence"/>
</dbReference>
<dbReference type="Pfam" id="PF07484">
    <property type="entry name" value="Collar"/>
    <property type="match status" value="1"/>
</dbReference>
<accession>A0A1M6CTK4</accession>
<keyword evidence="1" id="KW-0732">Signal</keyword>
<dbReference type="SUPFAM" id="SSF88874">
    <property type="entry name" value="Receptor-binding domain of short tail fibre protein gp12"/>
    <property type="match status" value="1"/>
</dbReference>
<evidence type="ECO:0000259" key="2">
    <source>
        <dbReference type="Pfam" id="PF07484"/>
    </source>
</evidence>
<proteinExistence type="predicted"/>
<feature type="chain" id="PRO_5009916500" evidence="1">
    <location>
        <begin position="20"/>
        <end position="136"/>
    </location>
</feature>
<evidence type="ECO:0000313" key="4">
    <source>
        <dbReference type="Proteomes" id="UP000183982"/>
    </source>
</evidence>
<evidence type="ECO:0000256" key="1">
    <source>
        <dbReference type="SAM" id="SignalP"/>
    </source>
</evidence>
<dbReference type="Gene3D" id="3.90.1340.10">
    <property type="entry name" value="Phage tail collar domain"/>
    <property type="match status" value="1"/>
</dbReference>